<gene>
    <name evidence="3" type="ORF">CMC5_040020</name>
</gene>
<feature type="signal peptide" evidence="2">
    <location>
        <begin position="1"/>
        <end position="20"/>
    </location>
</feature>
<dbReference type="EMBL" id="CP012159">
    <property type="protein sequence ID" value="AKT39851.1"/>
    <property type="molecule type" value="Genomic_DNA"/>
</dbReference>
<organism evidence="3 4">
    <name type="scientific">Chondromyces crocatus</name>
    <dbReference type="NCBI Taxonomy" id="52"/>
    <lineage>
        <taxon>Bacteria</taxon>
        <taxon>Pseudomonadati</taxon>
        <taxon>Myxococcota</taxon>
        <taxon>Polyangia</taxon>
        <taxon>Polyangiales</taxon>
        <taxon>Polyangiaceae</taxon>
        <taxon>Chondromyces</taxon>
    </lineage>
</organism>
<dbReference type="PROSITE" id="PS51257">
    <property type="entry name" value="PROKAR_LIPOPROTEIN"/>
    <property type="match status" value="1"/>
</dbReference>
<dbReference type="KEGG" id="ccro:CMC5_040020"/>
<dbReference type="Proteomes" id="UP000067626">
    <property type="component" value="Chromosome"/>
</dbReference>
<name>A0A0K1EG55_CHOCO</name>
<accession>A0A0K1EG55</accession>
<keyword evidence="2" id="KW-0732">Signal</keyword>
<sequence>MRSWLALLASCLFVSITAAGGCTGGDDLNADATVSVSVGGSTDTRFVCNGGRADGYCNARGGNPEPCECSDCTLTARCQQTCNNDGVCTYDPDNPSDEDCTCDDCYGSHPRCPPLADCNNNGTCEPNEGAGCGDCDDPSTTTTTTTSGTGGAGGTGGDGGAGGAGGDGGA</sequence>
<evidence type="ECO:0000256" key="1">
    <source>
        <dbReference type="SAM" id="MobiDB-lite"/>
    </source>
</evidence>
<keyword evidence="4" id="KW-1185">Reference proteome</keyword>
<evidence type="ECO:0000313" key="4">
    <source>
        <dbReference type="Proteomes" id="UP000067626"/>
    </source>
</evidence>
<dbReference type="AlphaFoldDB" id="A0A0K1EG55"/>
<dbReference type="RefSeq" id="WP_156338735.1">
    <property type="nucleotide sequence ID" value="NZ_CP012159.1"/>
</dbReference>
<feature type="region of interest" description="Disordered" evidence="1">
    <location>
        <begin position="133"/>
        <end position="170"/>
    </location>
</feature>
<reference evidence="3 4" key="1">
    <citation type="submission" date="2015-07" db="EMBL/GenBank/DDBJ databases">
        <title>Genome analysis of myxobacterium Chondromyces crocatus Cm c5 reveals a high potential for natural compound synthesis and the genetic basis for the loss of fruiting body formation.</title>
        <authorList>
            <person name="Zaburannyi N."/>
            <person name="Bunk B."/>
            <person name="Maier J."/>
            <person name="Overmann J."/>
            <person name="Mueller R."/>
        </authorList>
    </citation>
    <scope>NUCLEOTIDE SEQUENCE [LARGE SCALE GENOMIC DNA]</scope>
    <source>
        <strain evidence="3 4">Cm c5</strain>
    </source>
</reference>
<feature type="chain" id="PRO_5005459395" evidence="2">
    <location>
        <begin position="21"/>
        <end position="170"/>
    </location>
</feature>
<evidence type="ECO:0000256" key="2">
    <source>
        <dbReference type="SAM" id="SignalP"/>
    </source>
</evidence>
<feature type="compositionally biased region" description="Gly residues" evidence="1">
    <location>
        <begin position="148"/>
        <end position="170"/>
    </location>
</feature>
<evidence type="ECO:0000313" key="3">
    <source>
        <dbReference type="EMBL" id="AKT39851.1"/>
    </source>
</evidence>
<dbReference type="STRING" id="52.CMC5_040020"/>
<protein>
    <submittedName>
        <fullName evidence="3">Uncharacterized protein</fullName>
    </submittedName>
</protein>
<dbReference type="OrthoDB" id="5513629at2"/>
<proteinExistence type="predicted"/>
<feature type="compositionally biased region" description="Low complexity" evidence="1">
    <location>
        <begin position="138"/>
        <end position="147"/>
    </location>
</feature>